<reference evidence="1" key="1">
    <citation type="submission" date="2020-05" db="EMBL/GenBank/DDBJ databases">
        <title>Large-scale comparative analyses of tick genomes elucidate their genetic diversity and vector capacities.</title>
        <authorList>
            <person name="Jia N."/>
            <person name="Wang J."/>
            <person name="Shi W."/>
            <person name="Du L."/>
            <person name="Sun Y."/>
            <person name="Zhan W."/>
            <person name="Jiang J."/>
            <person name="Wang Q."/>
            <person name="Zhang B."/>
            <person name="Ji P."/>
            <person name="Sakyi L.B."/>
            <person name="Cui X."/>
            <person name="Yuan T."/>
            <person name="Jiang B."/>
            <person name="Yang W."/>
            <person name="Lam T.T.-Y."/>
            <person name="Chang Q."/>
            <person name="Ding S."/>
            <person name="Wang X."/>
            <person name="Zhu J."/>
            <person name="Ruan X."/>
            <person name="Zhao L."/>
            <person name="Wei J."/>
            <person name="Que T."/>
            <person name="Du C."/>
            <person name="Cheng J."/>
            <person name="Dai P."/>
            <person name="Han X."/>
            <person name="Huang E."/>
            <person name="Gao Y."/>
            <person name="Liu J."/>
            <person name="Shao H."/>
            <person name="Ye R."/>
            <person name="Li L."/>
            <person name="Wei W."/>
            <person name="Wang X."/>
            <person name="Wang C."/>
            <person name="Yang T."/>
            <person name="Huo Q."/>
            <person name="Li W."/>
            <person name="Guo W."/>
            <person name="Chen H."/>
            <person name="Zhou L."/>
            <person name="Ni X."/>
            <person name="Tian J."/>
            <person name="Zhou Y."/>
            <person name="Sheng Y."/>
            <person name="Liu T."/>
            <person name="Pan Y."/>
            <person name="Xia L."/>
            <person name="Li J."/>
            <person name="Zhao F."/>
            <person name="Cao W."/>
        </authorList>
    </citation>
    <scope>NUCLEOTIDE SEQUENCE</scope>
    <source>
        <strain evidence="1">Dsil-2018</strain>
    </source>
</reference>
<dbReference type="Proteomes" id="UP000821865">
    <property type="component" value="Chromosome 3"/>
</dbReference>
<sequence length="558" mass="60867">MSHILVSRIVGAVSNFWKLAVLVLIPFLYLPLVLYIDTKESRCAYVVCLMSTFWMTNAVPLPVTALLPVVLFPLLGVLPTDEACYPYLQETNMLFIGSLIMAMAIEHCNVHKRIALRVMLCVGTNPRWIMLGFMLTTMFMSTWICNTATTAMMMPIVDAVLAEVIDAEYDPLMLAEIGGACDTEKGGHKPLNRSLSTESSGKKEKCVMPPSRSCSVRSEDVAKQKAQRTLSKSLYLSVAFAANIGGTATLTSAGPNLILKFVVEEFYGGLPPIDYASWLVFSTPGVVISVFVVWAAFQVLYRNTGFHELAVLVMLATLVLLWMFRDPHFARGWATFFGDLKPKDATAALFVVFFLFVIPSDPRKVGTSPTLLTWDVVQKRLPWGVVLLRGGGFAMAEATNVSGLSRWVGHQLSSFGFMSPQCIIFVVSVIVAFITEVVSNSATATIFLPIMAQLATDLHMNPLMIIVPVALSCSYAFMLPVGTPANAIVSSHANIFPVEMILPGLVVKCICICIMLVSINTIGIVIFDLNNFPAWAEDMDANGTLAAIFNGTMAVSGH</sequence>
<organism evidence="1 2">
    <name type="scientific">Dermacentor silvarum</name>
    <name type="common">Tick</name>
    <dbReference type="NCBI Taxonomy" id="543639"/>
    <lineage>
        <taxon>Eukaryota</taxon>
        <taxon>Metazoa</taxon>
        <taxon>Ecdysozoa</taxon>
        <taxon>Arthropoda</taxon>
        <taxon>Chelicerata</taxon>
        <taxon>Arachnida</taxon>
        <taxon>Acari</taxon>
        <taxon>Parasitiformes</taxon>
        <taxon>Ixodida</taxon>
        <taxon>Ixodoidea</taxon>
        <taxon>Ixodidae</taxon>
        <taxon>Rhipicephalinae</taxon>
        <taxon>Dermacentor</taxon>
    </lineage>
</organism>
<accession>A0ACB8D974</accession>
<proteinExistence type="predicted"/>
<evidence type="ECO:0000313" key="1">
    <source>
        <dbReference type="EMBL" id="KAH7960982.1"/>
    </source>
</evidence>
<gene>
    <name evidence="1" type="ORF">HPB49_025495</name>
</gene>
<protein>
    <submittedName>
        <fullName evidence="1">Uncharacterized protein</fullName>
    </submittedName>
</protein>
<evidence type="ECO:0000313" key="2">
    <source>
        <dbReference type="Proteomes" id="UP000821865"/>
    </source>
</evidence>
<name>A0ACB8D974_DERSI</name>
<dbReference type="EMBL" id="CM023472">
    <property type="protein sequence ID" value="KAH7960982.1"/>
    <property type="molecule type" value="Genomic_DNA"/>
</dbReference>
<comment type="caution">
    <text evidence="1">The sequence shown here is derived from an EMBL/GenBank/DDBJ whole genome shotgun (WGS) entry which is preliminary data.</text>
</comment>
<keyword evidence="2" id="KW-1185">Reference proteome</keyword>